<gene>
    <name evidence="1" type="ORF">ERS008472_00465</name>
</gene>
<protein>
    <submittedName>
        <fullName evidence="1">Uncharacterized protein conserved in bacteria</fullName>
    </submittedName>
</protein>
<keyword evidence="2" id="KW-1185">Reference proteome</keyword>
<evidence type="ECO:0000313" key="2">
    <source>
        <dbReference type="Proteomes" id="UP000041882"/>
    </source>
</evidence>
<sequence>MGDSNLLNELLSIDPKIGSAGIQDIMSWIELHGGTQGIIEKFNQNGLGHIVNNVGEQNVQPMISDGHIQQIFGQNEIGQLAEKLGIDTPATIEMLSRALPALMSQISGNDSIVKSGIFNVILRFFKRA</sequence>
<dbReference type="EMBL" id="CQAW01000001">
    <property type="protein sequence ID" value="CNH06776.1"/>
    <property type="molecule type" value="Genomic_DNA"/>
</dbReference>
<reference evidence="2" key="1">
    <citation type="submission" date="2015-03" db="EMBL/GenBank/DDBJ databases">
        <authorList>
            <consortium name="Pathogen Informatics"/>
            <person name="Murphy D."/>
        </authorList>
    </citation>
    <scope>NUCLEOTIDE SEQUENCE [LARGE SCALE GENOMIC DNA]</scope>
    <source>
        <strain evidence="2">IP6945</strain>
    </source>
</reference>
<dbReference type="Pfam" id="PF20159">
    <property type="entry name" value="YidB"/>
    <property type="match status" value="1"/>
</dbReference>
<accession>A0A0T9NGI3</accession>
<dbReference type="AlphaFoldDB" id="A0A0T9NGI3"/>
<organism evidence="1 2">
    <name type="scientific">Yersinia thracica</name>
    <dbReference type="NCBI Taxonomy" id="2890319"/>
    <lineage>
        <taxon>Bacteria</taxon>
        <taxon>Pseudomonadati</taxon>
        <taxon>Pseudomonadota</taxon>
        <taxon>Gammaproteobacteria</taxon>
        <taxon>Enterobacterales</taxon>
        <taxon>Yersiniaceae</taxon>
        <taxon>Yersinia</taxon>
    </lineage>
</organism>
<dbReference type="SUPFAM" id="SSF140804">
    <property type="entry name" value="YidB-like"/>
    <property type="match status" value="1"/>
</dbReference>
<dbReference type="InterPro" id="IPR045372">
    <property type="entry name" value="YidB"/>
</dbReference>
<proteinExistence type="predicted"/>
<dbReference type="Proteomes" id="UP000041882">
    <property type="component" value="Unassembled WGS sequence"/>
</dbReference>
<dbReference type="Gene3D" id="1.10.10.690">
    <property type="entry name" value="YidB-like"/>
    <property type="match status" value="1"/>
</dbReference>
<name>A0A0T9NGI3_9GAMM</name>
<dbReference type="InterPro" id="IPR027405">
    <property type="entry name" value="YidB-like"/>
</dbReference>
<evidence type="ECO:0000313" key="1">
    <source>
        <dbReference type="EMBL" id="CNH06776.1"/>
    </source>
</evidence>
<dbReference type="RefSeq" id="WP_050112425.1">
    <property type="nucleotide sequence ID" value="NZ_CABHXQ010000067.1"/>
</dbReference>